<evidence type="ECO:0000256" key="3">
    <source>
        <dbReference type="ARBA" id="ARBA00022679"/>
    </source>
</evidence>
<keyword evidence="3" id="KW-0808">Transferase</keyword>
<organism evidence="9 10">
    <name type="scientific">Infirmifilum uzonense</name>
    <dbReference type="NCBI Taxonomy" id="1550241"/>
    <lineage>
        <taxon>Archaea</taxon>
        <taxon>Thermoproteota</taxon>
        <taxon>Thermoprotei</taxon>
        <taxon>Thermofilales</taxon>
        <taxon>Thermofilaceae</taxon>
        <taxon>Infirmifilum</taxon>
    </lineage>
</organism>
<dbReference type="Pfam" id="PF04055">
    <property type="entry name" value="Radical_SAM"/>
    <property type="match status" value="1"/>
</dbReference>
<dbReference type="Pfam" id="PF02310">
    <property type="entry name" value="B12-binding"/>
    <property type="match status" value="1"/>
</dbReference>
<evidence type="ECO:0000313" key="10">
    <source>
        <dbReference type="Proteomes" id="UP000067434"/>
    </source>
</evidence>
<evidence type="ECO:0000256" key="7">
    <source>
        <dbReference type="ARBA" id="ARBA00023014"/>
    </source>
</evidence>
<dbReference type="InterPro" id="IPR006158">
    <property type="entry name" value="Cobalamin-bd"/>
</dbReference>
<accession>A0A0F7FH49</accession>
<evidence type="ECO:0000256" key="4">
    <source>
        <dbReference type="ARBA" id="ARBA00022691"/>
    </source>
</evidence>
<keyword evidence="6" id="KW-0408">Iron</keyword>
<dbReference type="SUPFAM" id="SSF102114">
    <property type="entry name" value="Radical SAM enzymes"/>
    <property type="match status" value="1"/>
</dbReference>
<dbReference type="InterPro" id="IPR007197">
    <property type="entry name" value="rSAM"/>
</dbReference>
<dbReference type="CDD" id="cd02068">
    <property type="entry name" value="radical_SAM_B12_BD"/>
    <property type="match status" value="1"/>
</dbReference>
<keyword evidence="7" id="KW-0411">Iron-sulfur</keyword>
<dbReference type="GeneID" id="25400789"/>
<feature type="domain" description="B12-binding" evidence="8">
    <location>
        <begin position="29"/>
        <end position="165"/>
    </location>
</feature>
<reference evidence="9 10" key="1">
    <citation type="journal article" date="2015" name="Stand. Genomic Sci.">
        <title>Complete genome sequence of and proposal of Thermofilum uzonense sp. nov. a novel hyperthermophilic crenarchaeon and emended description of the genus Thermofilum.</title>
        <authorList>
            <person name="Toshchakov S.V."/>
            <person name="Korzhenkov A.A."/>
            <person name="Samarov N.I."/>
            <person name="Mazunin I.O."/>
            <person name="Mozhey O.I."/>
            <person name="Shmyr I.S."/>
            <person name="Derbikova K.S."/>
            <person name="Taranov E.A."/>
            <person name="Dominova I.N."/>
            <person name="Bonch-Osmolovskaya E.A."/>
            <person name="Patrushev M.V."/>
            <person name="Podosokorskaya O.A."/>
            <person name="Kublanov I.V."/>
        </authorList>
    </citation>
    <scope>NUCLEOTIDE SEQUENCE [LARGE SCALE GENOMIC DNA]</scope>
    <source>
        <strain evidence="9 10">1807-2</strain>
    </source>
</reference>
<sequence length="553" mass="63906">MTRSYDLVLIHPPSVYDFRDLKRVHYGPISDVIPSKPIFDMYPAGFFYLASYLEKRGVRVGLYNVAARMVNEPDLDVPHLLKTIKSSVYGFDIHWLVHSHGAIELARLVKELHQAPIIIGGLSATYYWREIIEKYPFVDVVVLGDTTEPIVFELVQALEKGEMARLQNIPNLAFRQEGKLKFTGLKYVPVELDDLKPDYKIISKVMIKSGLKNSLPWSSFLKHPVTAVITYKGCSLNCLACGGSNFTYHVIFRRKMLGVKSPRTLFEEYKEITERLRAPIFFVNDLQLLGRKFIEEFTSLLAQEKTDIELFFEFFTPPSRDILNLYRKTGDKVYLQISPESHDERVRKAYGRPYGNASLKEFVRNARELGFTRVDMYFMVGLPMQTPLNVQALGDFYLELFKIGGRSVDAFVAPLAPFVDPGSIAFHMPRKFGYRILKHTLEEHRELLTAPNWYLMLNYETEWMTRVQIAEATYNAVESLTRAKYEAGVISKDYMEDVLDSIRRIRSGQPRLGLDSKETLREEELYPARKLWITYLTPRSLAELMLYSILYSI</sequence>
<protein>
    <submittedName>
        <fullName evidence="9">Radical SAM protein</fullName>
    </submittedName>
</protein>
<keyword evidence="5" id="KW-0479">Metal-binding</keyword>
<dbReference type="SFLD" id="SFLDS00029">
    <property type="entry name" value="Radical_SAM"/>
    <property type="match status" value="1"/>
</dbReference>
<dbReference type="PROSITE" id="PS51332">
    <property type="entry name" value="B12_BINDING"/>
    <property type="match status" value="1"/>
</dbReference>
<dbReference type="InterPro" id="IPR006638">
    <property type="entry name" value="Elp3/MiaA/NifB-like_rSAM"/>
</dbReference>
<keyword evidence="4" id="KW-0949">S-adenosyl-L-methionine</keyword>
<dbReference type="EMBL" id="CP009961">
    <property type="protein sequence ID" value="AKG38165.1"/>
    <property type="molecule type" value="Genomic_DNA"/>
</dbReference>
<evidence type="ECO:0000256" key="2">
    <source>
        <dbReference type="ARBA" id="ARBA00022603"/>
    </source>
</evidence>
<dbReference type="STRING" id="1550241.MA03_01120"/>
<dbReference type="Gene3D" id="3.80.30.20">
    <property type="entry name" value="tm_1862 like domain"/>
    <property type="match status" value="1"/>
</dbReference>
<dbReference type="PATRIC" id="fig|1550241.5.peg.228"/>
<keyword evidence="10" id="KW-1185">Reference proteome</keyword>
<dbReference type="GO" id="GO:0051536">
    <property type="term" value="F:iron-sulfur cluster binding"/>
    <property type="evidence" value="ECO:0007669"/>
    <property type="project" value="UniProtKB-KW"/>
</dbReference>
<dbReference type="InterPro" id="IPR023404">
    <property type="entry name" value="rSAM_horseshoe"/>
</dbReference>
<dbReference type="InterPro" id="IPR034466">
    <property type="entry name" value="Methyltransferase_Class_B"/>
</dbReference>
<evidence type="ECO:0000256" key="5">
    <source>
        <dbReference type="ARBA" id="ARBA00022723"/>
    </source>
</evidence>
<gene>
    <name evidence="9" type="ORF">MA03_01120</name>
</gene>
<dbReference type="AlphaFoldDB" id="A0A0F7FH49"/>
<proteinExistence type="predicted"/>
<dbReference type="PANTHER" id="PTHR43409:SF7">
    <property type="entry name" value="BLL1977 PROTEIN"/>
    <property type="match status" value="1"/>
</dbReference>
<keyword evidence="2" id="KW-0489">Methyltransferase</keyword>
<dbReference type="HOGENOM" id="CLU_478700_0_0_2"/>
<dbReference type="RefSeq" id="WP_052883508.1">
    <property type="nucleotide sequence ID" value="NZ_CP009961.1"/>
</dbReference>
<dbReference type="InterPro" id="IPR051198">
    <property type="entry name" value="BchE-like"/>
</dbReference>
<dbReference type="GO" id="GO:0003824">
    <property type="term" value="F:catalytic activity"/>
    <property type="evidence" value="ECO:0007669"/>
    <property type="project" value="InterPro"/>
</dbReference>
<evidence type="ECO:0000259" key="8">
    <source>
        <dbReference type="PROSITE" id="PS51332"/>
    </source>
</evidence>
<dbReference type="Gene3D" id="3.40.50.280">
    <property type="entry name" value="Cobalamin-binding domain"/>
    <property type="match status" value="1"/>
</dbReference>
<dbReference type="OrthoDB" id="2305at2157"/>
<dbReference type="SMART" id="SM00729">
    <property type="entry name" value="Elp3"/>
    <property type="match status" value="1"/>
</dbReference>
<dbReference type="InterPro" id="IPR058240">
    <property type="entry name" value="rSAM_sf"/>
</dbReference>
<dbReference type="PANTHER" id="PTHR43409">
    <property type="entry name" value="ANAEROBIC MAGNESIUM-PROTOPORPHYRIN IX MONOMETHYL ESTER CYCLASE-RELATED"/>
    <property type="match status" value="1"/>
</dbReference>
<dbReference type="SFLD" id="SFLDG01082">
    <property type="entry name" value="B12-binding_domain_containing"/>
    <property type="match status" value="1"/>
</dbReference>
<dbReference type="KEGG" id="thf:MA03_01120"/>
<dbReference type="GO" id="GO:0046872">
    <property type="term" value="F:metal ion binding"/>
    <property type="evidence" value="ECO:0007669"/>
    <property type="project" value="UniProtKB-KW"/>
</dbReference>
<dbReference type="Proteomes" id="UP000067434">
    <property type="component" value="Chromosome"/>
</dbReference>
<evidence type="ECO:0000313" key="9">
    <source>
        <dbReference type="EMBL" id="AKG38165.1"/>
    </source>
</evidence>
<dbReference type="InterPro" id="IPR026447">
    <property type="entry name" value="B12_SAM_Ta0216"/>
</dbReference>
<comment type="cofactor">
    <cofactor evidence="1">
        <name>[4Fe-4S] cluster</name>
        <dbReference type="ChEBI" id="CHEBI:49883"/>
    </cofactor>
</comment>
<evidence type="ECO:0000256" key="1">
    <source>
        <dbReference type="ARBA" id="ARBA00001966"/>
    </source>
</evidence>
<dbReference type="SFLD" id="SFLDF00326">
    <property type="entry name" value="5''-pyrrole_methytransferase"/>
    <property type="match status" value="1"/>
</dbReference>
<name>A0A0F7FH49_9CREN</name>
<dbReference type="SFLD" id="SFLDG01123">
    <property type="entry name" value="methyltransferase_(Class_B)"/>
    <property type="match status" value="1"/>
</dbReference>
<dbReference type="GO" id="GO:0031419">
    <property type="term" value="F:cobalamin binding"/>
    <property type="evidence" value="ECO:0007669"/>
    <property type="project" value="InterPro"/>
</dbReference>
<evidence type="ECO:0000256" key="6">
    <source>
        <dbReference type="ARBA" id="ARBA00023004"/>
    </source>
</evidence>
<dbReference type="NCBIfam" id="TIGR04190">
    <property type="entry name" value="B12_SAM_Ta0216"/>
    <property type="match status" value="1"/>
</dbReference>